<dbReference type="PANTHER" id="PTHR21541:SF3">
    <property type="entry name" value="STRUCTURE-SPECIFIC ENDONUCLEASE SUBUNIT SLX4"/>
    <property type="match status" value="1"/>
</dbReference>
<proteinExistence type="inferred from homology"/>
<keyword evidence="5" id="KW-0234">DNA repair</keyword>
<dbReference type="Pfam" id="PF09494">
    <property type="entry name" value="Slx4"/>
    <property type="match status" value="1"/>
</dbReference>
<evidence type="ECO:0000256" key="4">
    <source>
        <dbReference type="ARBA" id="ARBA00023172"/>
    </source>
</evidence>
<keyword evidence="6" id="KW-0539">Nucleus</keyword>
<keyword evidence="9" id="KW-1185">Reference proteome</keyword>
<feature type="compositionally biased region" description="Polar residues" evidence="8">
    <location>
        <begin position="89"/>
        <end position="108"/>
    </location>
</feature>
<protein>
    <recommendedName>
        <fullName evidence="7">Structure-specific endonuclease subunit SLX4</fullName>
    </recommendedName>
</protein>
<feature type="compositionally biased region" description="Polar residues" evidence="8">
    <location>
        <begin position="52"/>
        <end position="61"/>
    </location>
</feature>
<dbReference type="KEGG" id="aten:116288620"/>
<comment type="subcellular location">
    <subcellularLocation>
        <location evidence="1">Nucleus</location>
    </subcellularLocation>
</comment>
<keyword evidence="4" id="KW-0233">DNA recombination</keyword>
<comment type="similarity">
    <text evidence="2">Belongs to the SLX4 family.</text>
</comment>
<dbReference type="GeneID" id="116288620"/>
<dbReference type="GO" id="GO:0006281">
    <property type="term" value="P:DNA repair"/>
    <property type="evidence" value="ECO:0007669"/>
    <property type="project" value="UniProtKB-KW"/>
</dbReference>
<dbReference type="AlphaFoldDB" id="A0A6P8H7N5"/>
<evidence type="ECO:0000256" key="2">
    <source>
        <dbReference type="ARBA" id="ARBA00006661"/>
    </source>
</evidence>
<dbReference type="PANTHER" id="PTHR21541">
    <property type="entry name" value="BTB POZ DOMAIN CONTAINING 12"/>
    <property type="match status" value="1"/>
</dbReference>
<dbReference type="Proteomes" id="UP000515163">
    <property type="component" value="Unplaced"/>
</dbReference>
<dbReference type="InterPro" id="IPR018574">
    <property type="entry name" value="Structure-sp_endonuc_su_Slx4"/>
</dbReference>
<evidence type="ECO:0000256" key="3">
    <source>
        <dbReference type="ARBA" id="ARBA00022763"/>
    </source>
</evidence>
<evidence type="ECO:0000256" key="7">
    <source>
        <dbReference type="ARBA" id="ARBA00029496"/>
    </source>
</evidence>
<dbReference type="InParanoid" id="A0A6P8H7N5"/>
<dbReference type="GO" id="GO:0000712">
    <property type="term" value="P:resolution of meiotic recombination intermediates"/>
    <property type="evidence" value="ECO:0007669"/>
    <property type="project" value="TreeGrafter"/>
</dbReference>
<dbReference type="OrthoDB" id="5576441at2759"/>
<evidence type="ECO:0000313" key="10">
    <source>
        <dbReference type="RefSeq" id="XP_031551298.1"/>
    </source>
</evidence>
<organism evidence="9 10">
    <name type="scientific">Actinia tenebrosa</name>
    <name type="common">Australian red waratah sea anemone</name>
    <dbReference type="NCBI Taxonomy" id="6105"/>
    <lineage>
        <taxon>Eukaryota</taxon>
        <taxon>Metazoa</taxon>
        <taxon>Cnidaria</taxon>
        <taxon>Anthozoa</taxon>
        <taxon>Hexacorallia</taxon>
        <taxon>Actiniaria</taxon>
        <taxon>Actiniidae</taxon>
        <taxon>Actinia</taxon>
    </lineage>
</organism>
<keyword evidence="3" id="KW-0227">DNA damage</keyword>
<gene>
    <name evidence="10" type="primary">LOC116288620</name>
</gene>
<evidence type="ECO:0000256" key="1">
    <source>
        <dbReference type="ARBA" id="ARBA00004123"/>
    </source>
</evidence>
<accession>A0A6P8H7N5</accession>
<sequence>MRAKLIEIYNYTHPGAAAQKQPQDNTSKTTKGPSLKQAKAPQRTAKPALKTLVSSSQPTRQPSKKKKNIPASQIRDSSDSDDDGYSSVRPASSQPSAPLKPSSYSTVKDPQGKFAGSIEDGSSSTSYSSQTGFPASRRLGNGRIESTSSLSEEDRGTGRGSGESNNEDEEEFGEASILIDKETDTASQQTTGDNLENKLLSFIESHRDVYLKVLTYRPIDLMALHELVKSSGIKCRLGQLIDFLDTQCITFTTAGQKPRQRRKPTRKKR</sequence>
<dbReference type="RefSeq" id="XP_031551298.1">
    <property type="nucleotide sequence ID" value="XM_031695438.1"/>
</dbReference>
<dbReference type="GO" id="GO:0006260">
    <property type="term" value="P:DNA replication"/>
    <property type="evidence" value="ECO:0007669"/>
    <property type="project" value="InterPro"/>
</dbReference>
<dbReference type="GO" id="GO:0033557">
    <property type="term" value="C:Slx1-Slx4 complex"/>
    <property type="evidence" value="ECO:0007669"/>
    <property type="project" value="InterPro"/>
</dbReference>
<feature type="compositionally biased region" description="Polar residues" evidence="8">
    <location>
        <begin position="20"/>
        <end position="32"/>
    </location>
</feature>
<name>A0A6P8H7N5_ACTTE</name>
<feature type="region of interest" description="Disordered" evidence="8">
    <location>
        <begin position="1"/>
        <end position="172"/>
    </location>
</feature>
<evidence type="ECO:0000313" key="9">
    <source>
        <dbReference type="Proteomes" id="UP000515163"/>
    </source>
</evidence>
<reference evidence="10" key="1">
    <citation type="submission" date="2025-08" db="UniProtKB">
        <authorList>
            <consortium name="RefSeq"/>
        </authorList>
    </citation>
    <scope>IDENTIFICATION</scope>
    <source>
        <tissue evidence="10">Tentacle</tissue>
    </source>
</reference>
<evidence type="ECO:0000256" key="8">
    <source>
        <dbReference type="SAM" id="MobiDB-lite"/>
    </source>
</evidence>
<evidence type="ECO:0000256" key="6">
    <source>
        <dbReference type="ARBA" id="ARBA00023242"/>
    </source>
</evidence>
<evidence type="ECO:0000256" key="5">
    <source>
        <dbReference type="ARBA" id="ARBA00023204"/>
    </source>
</evidence>